<evidence type="ECO:0000313" key="1">
    <source>
        <dbReference type="EMBL" id="EAS01610.1"/>
    </source>
</evidence>
<sequence>MEYSHRSRSNAVSFSELQRSLYMADDSYDKDLYQFERDIMNHSYPSHNSNYYNQFKKTSQQSLATDENGLSSYNCLNEGSENEYNLNIHSKTCLDNSRQVSIDNLRSTEDLKVISEIFMKNLNIHETKIGGNNDSNIPTAKLIQN</sequence>
<dbReference type="HOGENOM" id="CLU_1790807_0_0_1"/>
<dbReference type="GeneID" id="7839781"/>
<proteinExistence type="predicted"/>
<gene>
    <name evidence="1" type="ORF">TTHERM_00932000</name>
</gene>
<name>I7MLB4_TETTS</name>
<dbReference type="EMBL" id="GG662564">
    <property type="protein sequence ID" value="EAS01610.1"/>
    <property type="molecule type" value="Genomic_DNA"/>
</dbReference>
<keyword evidence="2" id="KW-1185">Reference proteome</keyword>
<evidence type="ECO:0000313" key="2">
    <source>
        <dbReference type="Proteomes" id="UP000009168"/>
    </source>
</evidence>
<protein>
    <submittedName>
        <fullName evidence="1">Uncharacterized protein</fullName>
    </submittedName>
</protein>
<reference evidence="2" key="1">
    <citation type="journal article" date="2006" name="PLoS Biol.">
        <title>Macronuclear genome sequence of the ciliate Tetrahymena thermophila, a model eukaryote.</title>
        <authorList>
            <person name="Eisen J.A."/>
            <person name="Coyne R.S."/>
            <person name="Wu M."/>
            <person name="Wu D."/>
            <person name="Thiagarajan M."/>
            <person name="Wortman J.R."/>
            <person name="Badger J.H."/>
            <person name="Ren Q."/>
            <person name="Amedeo P."/>
            <person name="Jones K.M."/>
            <person name="Tallon L.J."/>
            <person name="Delcher A.L."/>
            <person name="Salzberg S.L."/>
            <person name="Silva J.C."/>
            <person name="Haas B.J."/>
            <person name="Majoros W.H."/>
            <person name="Farzad M."/>
            <person name="Carlton J.M."/>
            <person name="Smith R.K. Jr."/>
            <person name="Garg J."/>
            <person name="Pearlman R.E."/>
            <person name="Karrer K.M."/>
            <person name="Sun L."/>
            <person name="Manning G."/>
            <person name="Elde N.C."/>
            <person name="Turkewitz A.P."/>
            <person name="Asai D.J."/>
            <person name="Wilkes D.E."/>
            <person name="Wang Y."/>
            <person name="Cai H."/>
            <person name="Collins K."/>
            <person name="Stewart B.A."/>
            <person name="Lee S.R."/>
            <person name="Wilamowska K."/>
            <person name="Weinberg Z."/>
            <person name="Ruzzo W.L."/>
            <person name="Wloga D."/>
            <person name="Gaertig J."/>
            <person name="Frankel J."/>
            <person name="Tsao C.-C."/>
            <person name="Gorovsky M.A."/>
            <person name="Keeling P.J."/>
            <person name="Waller R.F."/>
            <person name="Patron N.J."/>
            <person name="Cherry J.M."/>
            <person name="Stover N.A."/>
            <person name="Krieger C.J."/>
            <person name="del Toro C."/>
            <person name="Ryder H.F."/>
            <person name="Williamson S.C."/>
            <person name="Barbeau R.A."/>
            <person name="Hamilton E.P."/>
            <person name="Orias E."/>
        </authorList>
    </citation>
    <scope>NUCLEOTIDE SEQUENCE [LARGE SCALE GENOMIC DNA]</scope>
    <source>
        <strain evidence="2">SB210</strain>
    </source>
</reference>
<organism evidence="1 2">
    <name type="scientific">Tetrahymena thermophila (strain SB210)</name>
    <dbReference type="NCBI Taxonomy" id="312017"/>
    <lineage>
        <taxon>Eukaryota</taxon>
        <taxon>Sar</taxon>
        <taxon>Alveolata</taxon>
        <taxon>Ciliophora</taxon>
        <taxon>Intramacronucleata</taxon>
        <taxon>Oligohymenophorea</taxon>
        <taxon>Hymenostomatida</taxon>
        <taxon>Tetrahymenina</taxon>
        <taxon>Tetrahymenidae</taxon>
        <taxon>Tetrahymena</taxon>
    </lineage>
</organism>
<accession>I7MLB4</accession>
<dbReference type="InParanoid" id="I7MLB4"/>
<dbReference type="RefSeq" id="XP_001021855.1">
    <property type="nucleotide sequence ID" value="XM_001021855.3"/>
</dbReference>
<dbReference type="AlphaFoldDB" id="I7MLB4"/>
<dbReference type="Proteomes" id="UP000009168">
    <property type="component" value="Unassembled WGS sequence"/>
</dbReference>
<dbReference type="KEGG" id="tet:TTHERM_00932000"/>